<gene>
    <name evidence="1" type="ORF">M23134_03431</name>
</gene>
<comment type="caution">
    <text evidence="1">The sequence shown here is derived from an EMBL/GenBank/DDBJ whole genome shotgun (WGS) entry which is preliminary data.</text>
</comment>
<keyword evidence="2" id="KW-1185">Reference proteome</keyword>
<protein>
    <submittedName>
        <fullName evidence="1">Uncharacterized protein</fullName>
    </submittedName>
</protein>
<evidence type="ECO:0000313" key="1">
    <source>
        <dbReference type="EMBL" id="EAY28170.1"/>
    </source>
</evidence>
<sequence>MQSNENFAERKARADQETSGIMEYANLWAIQQKIRRNLEALTFDTDEILDLYPHHKAPVCYVTKRKLDDQLGLLRQRVDDLLITIERAAVFHNKFEERENKHEIRLAFKAYPRGKYHF</sequence>
<proteinExistence type="predicted"/>
<name>A1ZMY9_MICM2</name>
<reference evidence="1 2" key="1">
    <citation type="submission" date="2007-01" db="EMBL/GenBank/DDBJ databases">
        <authorList>
            <person name="Haygood M."/>
            <person name="Podell S."/>
            <person name="Anderson C."/>
            <person name="Hopkinson B."/>
            <person name="Roe K."/>
            <person name="Barbeau K."/>
            <person name="Gaasterland T."/>
            <person name="Ferriera S."/>
            <person name="Johnson J."/>
            <person name="Kravitz S."/>
            <person name="Beeson K."/>
            <person name="Sutton G."/>
            <person name="Rogers Y.-H."/>
            <person name="Friedman R."/>
            <person name="Frazier M."/>
            <person name="Venter J.C."/>
        </authorList>
    </citation>
    <scope>NUCLEOTIDE SEQUENCE [LARGE SCALE GENOMIC DNA]</scope>
    <source>
        <strain evidence="1 2">ATCC 23134</strain>
    </source>
</reference>
<organism evidence="1 2">
    <name type="scientific">Microscilla marina ATCC 23134</name>
    <dbReference type="NCBI Taxonomy" id="313606"/>
    <lineage>
        <taxon>Bacteria</taxon>
        <taxon>Pseudomonadati</taxon>
        <taxon>Bacteroidota</taxon>
        <taxon>Cytophagia</taxon>
        <taxon>Cytophagales</taxon>
        <taxon>Microscillaceae</taxon>
        <taxon>Microscilla</taxon>
    </lineage>
</organism>
<dbReference type="RefSeq" id="WP_002698305.1">
    <property type="nucleotide sequence ID" value="NZ_AAWS01000017.1"/>
</dbReference>
<accession>A1ZMY9</accession>
<dbReference type="EMBL" id="AAWS01000017">
    <property type="protein sequence ID" value="EAY28170.1"/>
    <property type="molecule type" value="Genomic_DNA"/>
</dbReference>
<dbReference type="AlphaFoldDB" id="A1ZMY9"/>
<dbReference type="Proteomes" id="UP000004095">
    <property type="component" value="Unassembled WGS sequence"/>
</dbReference>
<evidence type="ECO:0000313" key="2">
    <source>
        <dbReference type="Proteomes" id="UP000004095"/>
    </source>
</evidence>